<dbReference type="PANTHER" id="PTHR13356">
    <property type="entry name" value="OB FOLD NUCLEIC ACID BINDING PROTEIN-RELATED"/>
    <property type="match status" value="1"/>
</dbReference>
<comment type="caution">
    <text evidence="3">The sequence shown here is derived from an EMBL/GenBank/DDBJ whole genome shotgun (WGS) entry which is preliminary data.</text>
</comment>
<dbReference type="InterPro" id="IPR012340">
    <property type="entry name" value="NA-bd_OB-fold"/>
</dbReference>
<protein>
    <submittedName>
        <fullName evidence="3">Uncharacterized protein</fullName>
    </submittedName>
</protein>
<dbReference type="SUPFAM" id="SSF50249">
    <property type="entry name" value="Nucleic acid-binding proteins"/>
    <property type="match status" value="1"/>
</dbReference>
<dbReference type="InterPro" id="IPR051231">
    <property type="entry name" value="SOSS-B"/>
</dbReference>
<evidence type="ECO:0000313" key="3">
    <source>
        <dbReference type="EMBL" id="KAJ8319859.1"/>
    </source>
</evidence>
<keyword evidence="1" id="KW-0238">DNA-binding</keyword>
<evidence type="ECO:0000313" key="4">
    <source>
        <dbReference type="Proteomes" id="UP001217089"/>
    </source>
</evidence>
<feature type="compositionally biased region" description="Polar residues" evidence="2">
    <location>
        <begin position="165"/>
        <end position="177"/>
    </location>
</feature>
<dbReference type="EMBL" id="JARBDR010000141">
    <property type="protein sequence ID" value="KAJ8319859.1"/>
    <property type="molecule type" value="Genomic_DNA"/>
</dbReference>
<dbReference type="PANTHER" id="PTHR13356:SF0">
    <property type="entry name" value="SOSS COMPLEX SUBUNIT B HOMOLOG"/>
    <property type="match status" value="1"/>
</dbReference>
<evidence type="ECO:0000256" key="2">
    <source>
        <dbReference type="SAM" id="MobiDB-lite"/>
    </source>
</evidence>
<sequence length="258" mass="28870">MNRSVEIEEISIRIFYYKENCLRPNLPKREVVGGAYKIEAAKGMILHFLELLFAVTEVGQVTKKWTTIVYARKPTRTKDGHDVRSCKVADKSGSINISIWDETGDLLQTGDICRLTKGYANVWKGCLTLYTGKAGEIVKIGEFCMQFTEVPNMSEPNLELMQKPGEQQGQRKSPTDPSGEKTQNHPGNQNMTHQQNIQNRPPPPHGGHPQGNGPPYHQHQRPPRPPMQNQGHVPPHGMVPMNGRDGMGMAVGNKGMRR</sequence>
<evidence type="ECO:0000256" key="1">
    <source>
        <dbReference type="ARBA" id="ARBA00023125"/>
    </source>
</evidence>
<reference evidence="3 4" key="1">
    <citation type="submission" date="2022-12" db="EMBL/GenBank/DDBJ databases">
        <title>Chromosome-level genome of Tegillarca granosa.</title>
        <authorList>
            <person name="Kim J."/>
        </authorList>
    </citation>
    <scope>NUCLEOTIDE SEQUENCE [LARGE SCALE GENOMIC DNA]</scope>
    <source>
        <strain evidence="3">Teg-2019</strain>
        <tissue evidence="3">Adductor muscle</tissue>
    </source>
</reference>
<dbReference type="Gene3D" id="2.40.50.140">
    <property type="entry name" value="Nucleic acid-binding proteins"/>
    <property type="match status" value="1"/>
</dbReference>
<keyword evidence="4" id="KW-1185">Reference proteome</keyword>
<accession>A0ABQ9FRG5</accession>
<dbReference type="CDD" id="cd04491">
    <property type="entry name" value="SoSSB_OBF"/>
    <property type="match status" value="1"/>
</dbReference>
<proteinExistence type="predicted"/>
<feature type="region of interest" description="Disordered" evidence="2">
    <location>
        <begin position="163"/>
        <end position="258"/>
    </location>
</feature>
<feature type="compositionally biased region" description="Polar residues" evidence="2">
    <location>
        <begin position="184"/>
        <end position="197"/>
    </location>
</feature>
<name>A0ABQ9FRG5_TEGGR</name>
<gene>
    <name evidence="3" type="ORF">KUTeg_001446</name>
</gene>
<dbReference type="Proteomes" id="UP001217089">
    <property type="component" value="Unassembled WGS sequence"/>
</dbReference>
<organism evidence="3 4">
    <name type="scientific">Tegillarca granosa</name>
    <name type="common">Malaysian cockle</name>
    <name type="synonym">Anadara granosa</name>
    <dbReference type="NCBI Taxonomy" id="220873"/>
    <lineage>
        <taxon>Eukaryota</taxon>
        <taxon>Metazoa</taxon>
        <taxon>Spiralia</taxon>
        <taxon>Lophotrochozoa</taxon>
        <taxon>Mollusca</taxon>
        <taxon>Bivalvia</taxon>
        <taxon>Autobranchia</taxon>
        <taxon>Pteriomorphia</taxon>
        <taxon>Arcoida</taxon>
        <taxon>Arcoidea</taxon>
        <taxon>Arcidae</taxon>
        <taxon>Tegillarca</taxon>
    </lineage>
</organism>